<dbReference type="InterPro" id="IPR009339">
    <property type="entry name" value="DUF998"/>
</dbReference>
<feature type="transmembrane region" description="Helical" evidence="1">
    <location>
        <begin position="231"/>
        <end position="248"/>
    </location>
</feature>
<dbReference type="Proteomes" id="UP000322927">
    <property type="component" value="Chromosome"/>
</dbReference>
<keyword evidence="1" id="KW-0812">Transmembrane</keyword>
<accession>A0A5P2C2H2</accession>
<evidence type="ECO:0000256" key="1">
    <source>
        <dbReference type="SAM" id="Phobius"/>
    </source>
</evidence>
<feature type="transmembrane region" description="Helical" evidence="1">
    <location>
        <begin position="65"/>
        <end position="88"/>
    </location>
</feature>
<dbReference type="OrthoDB" id="3406108at2"/>
<feature type="transmembrane region" description="Helical" evidence="1">
    <location>
        <begin position="108"/>
        <end position="126"/>
    </location>
</feature>
<organism evidence="2 3">
    <name type="scientific">Streptomyces venezuelae</name>
    <dbReference type="NCBI Taxonomy" id="54571"/>
    <lineage>
        <taxon>Bacteria</taxon>
        <taxon>Bacillati</taxon>
        <taxon>Actinomycetota</taxon>
        <taxon>Actinomycetes</taxon>
        <taxon>Kitasatosporales</taxon>
        <taxon>Streptomycetaceae</taxon>
        <taxon>Streptomyces</taxon>
    </lineage>
</organism>
<gene>
    <name evidence="2" type="ORF">DEJ48_28010</name>
</gene>
<dbReference type="EMBL" id="CP029192">
    <property type="protein sequence ID" value="QES36733.1"/>
    <property type="molecule type" value="Genomic_DNA"/>
</dbReference>
<protein>
    <submittedName>
        <fullName evidence="2">DUF998 domain-containing protein</fullName>
    </submittedName>
</protein>
<evidence type="ECO:0000313" key="2">
    <source>
        <dbReference type="EMBL" id="QES36733.1"/>
    </source>
</evidence>
<proteinExistence type="predicted"/>
<feature type="transmembrane region" description="Helical" evidence="1">
    <location>
        <begin position="191"/>
        <end position="211"/>
    </location>
</feature>
<evidence type="ECO:0000313" key="3">
    <source>
        <dbReference type="Proteomes" id="UP000322927"/>
    </source>
</evidence>
<keyword evidence="1" id="KW-1133">Transmembrane helix</keyword>
<name>A0A5P2C2H2_STRVZ</name>
<keyword evidence="1" id="KW-0472">Membrane</keyword>
<dbReference type="Pfam" id="PF06197">
    <property type="entry name" value="DUF998"/>
    <property type="match status" value="1"/>
</dbReference>
<dbReference type="AlphaFoldDB" id="A0A5P2C2H2"/>
<sequence length="254" mass="26415">MAKQQPRSGPLARTSRSTATRVLAGLLLAGALAYSTWSLEAFLPTGLSPRTTYVSELAAEDQPYGTFFRTLDLIAGLLVLAGALGALLGRTTPLGRTAPLGRAARRGWLPAVGWAGIALFGAATAADSRLPLSCAATADPGCLARERAGDVPWTHSAHAVSSSVAVTGALIGMVLLTFVARRHATAPRLALARTGPVLVVLELLATGWTLASVAAFDAGRGTWGLGIAQRLQLLFIAVWLVVLAWSAVSEARRE</sequence>
<reference evidence="2 3" key="1">
    <citation type="submission" date="2018-05" db="EMBL/GenBank/DDBJ databases">
        <title>Streptomyces venezuelae.</title>
        <authorList>
            <person name="Kim W."/>
            <person name="Lee N."/>
            <person name="Cho B.-K."/>
        </authorList>
    </citation>
    <scope>NUCLEOTIDE SEQUENCE [LARGE SCALE GENOMIC DNA]</scope>
    <source>
        <strain evidence="2 3">ATCC 14584</strain>
    </source>
</reference>
<feature type="transmembrane region" description="Helical" evidence="1">
    <location>
        <begin position="159"/>
        <end position="179"/>
    </location>
</feature>